<feature type="compositionally biased region" description="Basic and acidic residues" evidence="1">
    <location>
        <begin position="67"/>
        <end position="98"/>
    </location>
</feature>
<evidence type="ECO:0000313" key="2">
    <source>
        <dbReference type="EMBL" id="GMT14183.1"/>
    </source>
</evidence>
<feature type="compositionally biased region" description="Basic and acidic residues" evidence="1">
    <location>
        <begin position="41"/>
        <end position="53"/>
    </location>
</feature>
<dbReference type="AlphaFoldDB" id="A0AAV5V7D1"/>
<keyword evidence="3" id="KW-1185">Reference proteome</keyword>
<reference evidence="2" key="1">
    <citation type="submission" date="2023-10" db="EMBL/GenBank/DDBJ databases">
        <title>Genome assembly of Pristionchus species.</title>
        <authorList>
            <person name="Yoshida K."/>
            <person name="Sommer R.J."/>
        </authorList>
    </citation>
    <scope>NUCLEOTIDE SEQUENCE</scope>
    <source>
        <strain evidence="2">RS5133</strain>
    </source>
</reference>
<comment type="caution">
    <text evidence="2">The sequence shown here is derived from an EMBL/GenBank/DDBJ whole genome shotgun (WGS) entry which is preliminary data.</text>
</comment>
<name>A0AAV5V7D1_9BILA</name>
<feature type="non-terminal residue" evidence="2">
    <location>
        <position position="1"/>
    </location>
</feature>
<gene>
    <name evidence="2" type="ORF">PFISCL1PPCAC_5480</name>
</gene>
<evidence type="ECO:0000313" key="3">
    <source>
        <dbReference type="Proteomes" id="UP001432322"/>
    </source>
</evidence>
<sequence>AMGGGGSKGDYNAGRLNQLEHEMEEMRKLYEARITMMAMKAADHEEQRRRQDEAYNQQVKDAQNRAMKREEQLRDDLRQMENRCQTAKDESEKLSREERMQMRTEYIQKVRDTEQEMRALRENAAKELNNLREKQEEKEKMYKEEVKELMEKRVEQEHFHNAQMMQLRDKVEVEIRTLYREIIAANNLAHDANANLLTYRSEMMSLSTGIIHNVAAHVGSDKDSDDVDRKLRAIREVISRMDSNHKKIIEWILVNEDGDDWTAISTARAVNSVRACLQAISEDCGEVDLLIDKLKASLAGAHFAHNLCEQGKLATISIKAKSRELYTEVTKIRGKLVNRKNSMDLDDFSEMERCIVELELTIENFPSMKNQTMTEFIDQQLEKLQMKDREFFKKESCAAIPTGEERMPIIELP</sequence>
<dbReference type="Proteomes" id="UP001432322">
    <property type="component" value="Unassembled WGS sequence"/>
</dbReference>
<proteinExistence type="predicted"/>
<protein>
    <submittedName>
        <fullName evidence="2">Uncharacterized protein</fullName>
    </submittedName>
</protein>
<accession>A0AAV5V7D1</accession>
<dbReference type="EMBL" id="BTSY01000002">
    <property type="protein sequence ID" value="GMT14183.1"/>
    <property type="molecule type" value="Genomic_DNA"/>
</dbReference>
<feature type="region of interest" description="Disordered" evidence="1">
    <location>
        <begin position="41"/>
        <end position="98"/>
    </location>
</feature>
<organism evidence="2 3">
    <name type="scientific">Pristionchus fissidentatus</name>
    <dbReference type="NCBI Taxonomy" id="1538716"/>
    <lineage>
        <taxon>Eukaryota</taxon>
        <taxon>Metazoa</taxon>
        <taxon>Ecdysozoa</taxon>
        <taxon>Nematoda</taxon>
        <taxon>Chromadorea</taxon>
        <taxon>Rhabditida</taxon>
        <taxon>Rhabditina</taxon>
        <taxon>Diplogasteromorpha</taxon>
        <taxon>Diplogasteroidea</taxon>
        <taxon>Neodiplogasteridae</taxon>
        <taxon>Pristionchus</taxon>
    </lineage>
</organism>
<evidence type="ECO:0000256" key="1">
    <source>
        <dbReference type="SAM" id="MobiDB-lite"/>
    </source>
</evidence>